<dbReference type="InterPro" id="IPR003837">
    <property type="entry name" value="GatC"/>
</dbReference>
<dbReference type="GO" id="GO:0006450">
    <property type="term" value="P:regulation of translational fidelity"/>
    <property type="evidence" value="ECO:0007669"/>
    <property type="project" value="InterPro"/>
</dbReference>
<keyword evidence="6" id="KW-0547">Nucleotide-binding</keyword>
<dbReference type="AlphaFoldDB" id="A0A8J3BA23"/>
<gene>
    <name evidence="6 7" type="primary">gatC</name>
    <name evidence="7" type="ORF">GCM10007043_19400</name>
</gene>
<evidence type="ECO:0000313" key="8">
    <source>
        <dbReference type="Proteomes" id="UP000637720"/>
    </source>
</evidence>
<reference evidence="7" key="1">
    <citation type="journal article" date="2014" name="Int. J. Syst. Evol. Microbiol.">
        <title>Complete genome sequence of Corynebacterium casei LMG S-19264T (=DSM 44701T), isolated from a smear-ripened cheese.</title>
        <authorList>
            <consortium name="US DOE Joint Genome Institute (JGI-PGF)"/>
            <person name="Walter F."/>
            <person name="Albersmeier A."/>
            <person name="Kalinowski J."/>
            <person name="Ruckert C."/>
        </authorList>
    </citation>
    <scope>NUCLEOTIDE SEQUENCE</scope>
    <source>
        <strain evidence="7">JCM 14719</strain>
    </source>
</reference>
<name>A0A8J3BA23_9BACI</name>
<evidence type="ECO:0000256" key="3">
    <source>
        <dbReference type="ARBA" id="ARBA00024799"/>
    </source>
</evidence>
<comment type="subunit">
    <text evidence="2 6">Heterotrimer of A, B and C subunits.</text>
</comment>
<comment type="catalytic activity">
    <reaction evidence="5 6">
        <text>L-glutamyl-tRNA(Gln) + L-glutamine + ATP + H2O = L-glutaminyl-tRNA(Gln) + L-glutamate + ADP + phosphate + H(+)</text>
        <dbReference type="Rhea" id="RHEA:17521"/>
        <dbReference type="Rhea" id="RHEA-COMP:9681"/>
        <dbReference type="Rhea" id="RHEA-COMP:9684"/>
        <dbReference type="ChEBI" id="CHEBI:15377"/>
        <dbReference type="ChEBI" id="CHEBI:15378"/>
        <dbReference type="ChEBI" id="CHEBI:29985"/>
        <dbReference type="ChEBI" id="CHEBI:30616"/>
        <dbReference type="ChEBI" id="CHEBI:43474"/>
        <dbReference type="ChEBI" id="CHEBI:58359"/>
        <dbReference type="ChEBI" id="CHEBI:78520"/>
        <dbReference type="ChEBI" id="CHEBI:78521"/>
        <dbReference type="ChEBI" id="CHEBI:456216"/>
    </reaction>
</comment>
<keyword evidence="6" id="KW-0648">Protein biosynthesis</keyword>
<dbReference type="Gene3D" id="1.10.20.60">
    <property type="entry name" value="Glu-tRNAGln amidotransferase C subunit, N-terminal domain"/>
    <property type="match status" value="1"/>
</dbReference>
<evidence type="ECO:0000313" key="7">
    <source>
        <dbReference type="EMBL" id="GGK05488.1"/>
    </source>
</evidence>
<dbReference type="PANTHER" id="PTHR15004">
    <property type="entry name" value="GLUTAMYL-TRNA(GLN) AMIDOTRANSFERASE SUBUNIT C, MITOCHONDRIAL"/>
    <property type="match status" value="1"/>
</dbReference>
<comment type="caution">
    <text evidence="7">The sequence shown here is derived from an EMBL/GenBank/DDBJ whole genome shotgun (WGS) entry which is preliminary data.</text>
</comment>
<comment type="similarity">
    <text evidence="1 6">Belongs to the GatC family.</text>
</comment>
<comment type="catalytic activity">
    <reaction evidence="4 6">
        <text>L-aspartyl-tRNA(Asn) + L-glutamine + ATP + H2O = L-asparaginyl-tRNA(Asn) + L-glutamate + ADP + phosphate + 2 H(+)</text>
        <dbReference type="Rhea" id="RHEA:14513"/>
        <dbReference type="Rhea" id="RHEA-COMP:9674"/>
        <dbReference type="Rhea" id="RHEA-COMP:9677"/>
        <dbReference type="ChEBI" id="CHEBI:15377"/>
        <dbReference type="ChEBI" id="CHEBI:15378"/>
        <dbReference type="ChEBI" id="CHEBI:29985"/>
        <dbReference type="ChEBI" id="CHEBI:30616"/>
        <dbReference type="ChEBI" id="CHEBI:43474"/>
        <dbReference type="ChEBI" id="CHEBI:58359"/>
        <dbReference type="ChEBI" id="CHEBI:78515"/>
        <dbReference type="ChEBI" id="CHEBI:78516"/>
        <dbReference type="ChEBI" id="CHEBI:456216"/>
    </reaction>
</comment>
<sequence>MSAISRQQVEHVANLARLALTPEEAERFTQQLNKILEFAHKLNELNTDGVEPTSHVLPLANVMRDDEVRPSIPREEALKNAPDQANGLFRVPKVIEG</sequence>
<keyword evidence="6" id="KW-0067">ATP-binding</keyword>
<reference evidence="7" key="2">
    <citation type="submission" date="2020-09" db="EMBL/GenBank/DDBJ databases">
        <authorList>
            <person name="Sun Q."/>
            <person name="Ohkuma M."/>
        </authorList>
    </citation>
    <scope>NUCLEOTIDE SEQUENCE</scope>
    <source>
        <strain evidence="7">JCM 14719</strain>
    </source>
</reference>
<dbReference type="NCBIfam" id="TIGR00135">
    <property type="entry name" value="gatC"/>
    <property type="match status" value="1"/>
</dbReference>
<dbReference type="GO" id="GO:0070681">
    <property type="term" value="P:glutaminyl-tRNAGln biosynthesis via transamidation"/>
    <property type="evidence" value="ECO:0007669"/>
    <property type="project" value="TreeGrafter"/>
</dbReference>
<organism evidence="7 8">
    <name type="scientific">Calditerricola satsumensis</name>
    <dbReference type="NCBI Taxonomy" id="373054"/>
    <lineage>
        <taxon>Bacteria</taxon>
        <taxon>Bacillati</taxon>
        <taxon>Bacillota</taxon>
        <taxon>Bacilli</taxon>
        <taxon>Bacillales</taxon>
        <taxon>Bacillaceae</taxon>
        <taxon>Calditerricola</taxon>
    </lineage>
</organism>
<dbReference type="InterPro" id="IPR036113">
    <property type="entry name" value="Asp/Glu-ADT_sf_sub_c"/>
</dbReference>
<dbReference type="SUPFAM" id="SSF141000">
    <property type="entry name" value="Glu-tRNAGln amidotransferase C subunit"/>
    <property type="match status" value="1"/>
</dbReference>
<dbReference type="GO" id="GO:0006412">
    <property type="term" value="P:translation"/>
    <property type="evidence" value="ECO:0007669"/>
    <property type="project" value="UniProtKB-UniRule"/>
</dbReference>
<keyword evidence="6" id="KW-0436">Ligase</keyword>
<dbReference type="EC" id="6.3.5.-" evidence="6"/>
<dbReference type="RefSeq" id="WP_054672235.1">
    <property type="nucleotide sequence ID" value="NZ_BMOF01000047.1"/>
</dbReference>
<evidence type="ECO:0000256" key="6">
    <source>
        <dbReference type="HAMAP-Rule" id="MF_00122"/>
    </source>
</evidence>
<evidence type="ECO:0000256" key="4">
    <source>
        <dbReference type="ARBA" id="ARBA00047380"/>
    </source>
</evidence>
<dbReference type="GO" id="GO:0005524">
    <property type="term" value="F:ATP binding"/>
    <property type="evidence" value="ECO:0007669"/>
    <property type="project" value="UniProtKB-KW"/>
</dbReference>
<dbReference type="Proteomes" id="UP000637720">
    <property type="component" value="Unassembled WGS sequence"/>
</dbReference>
<protein>
    <recommendedName>
        <fullName evidence="6">Aspartyl/glutamyl-tRNA(Asn/Gln) amidotransferase subunit C</fullName>
        <shortName evidence="6">Asp/Glu-ADT subunit C</shortName>
        <ecNumber evidence="6">6.3.5.-</ecNumber>
    </recommendedName>
</protein>
<evidence type="ECO:0000256" key="1">
    <source>
        <dbReference type="ARBA" id="ARBA00010757"/>
    </source>
</evidence>
<dbReference type="Pfam" id="PF02686">
    <property type="entry name" value="GatC"/>
    <property type="match status" value="1"/>
</dbReference>
<dbReference type="HAMAP" id="MF_00122">
    <property type="entry name" value="GatC"/>
    <property type="match status" value="1"/>
</dbReference>
<evidence type="ECO:0000256" key="2">
    <source>
        <dbReference type="ARBA" id="ARBA00011123"/>
    </source>
</evidence>
<accession>A0A8J3BA23</accession>
<keyword evidence="8" id="KW-1185">Reference proteome</keyword>
<dbReference type="GO" id="GO:0050567">
    <property type="term" value="F:glutaminyl-tRNA synthase (glutamine-hydrolyzing) activity"/>
    <property type="evidence" value="ECO:0007669"/>
    <property type="project" value="UniProtKB-UniRule"/>
</dbReference>
<dbReference type="EMBL" id="BMOF01000047">
    <property type="protein sequence ID" value="GGK05488.1"/>
    <property type="molecule type" value="Genomic_DNA"/>
</dbReference>
<comment type="function">
    <text evidence="3 6">Allows the formation of correctly charged Asn-tRNA(Asn) or Gln-tRNA(Gln) through the transamidation of misacylated Asp-tRNA(Asn) or Glu-tRNA(Gln) in organisms which lack either or both of asparaginyl-tRNA or glutaminyl-tRNA synthetases. The reaction takes place in the presence of glutamine and ATP through an activated phospho-Asp-tRNA(Asn) or phospho-Glu-tRNA(Gln).</text>
</comment>
<evidence type="ECO:0000256" key="5">
    <source>
        <dbReference type="ARBA" id="ARBA00047913"/>
    </source>
</evidence>
<dbReference type="PANTHER" id="PTHR15004:SF0">
    <property type="entry name" value="GLUTAMYL-TRNA(GLN) AMIDOTRANSFERASE SUBUNIT C, MITOCHONDRIAL"/>
    <property type="match status" value="1"/>
</dbReference>
<proteinExistence type="inferred from homology"/>